<comment type="subcellular location">
    <subcellularLocation>
        <location evidence="2">Chromosome</location>
        <location evidence="2">Telomere</location>
    </subcellularLocation>
    <subcellularLocation>
        <location evidence="1">Nucleus</location>
    </subcellularLocation>
</comment>
<dbReference type="InterPro" id="IPR018856">
    <property type="entry name" value="Stn1_N"/>
</dbReference>
<keyword evidence="6" id="KW-0238">DNA-binding</keyword>
<feature type="compositionally biased region" description="Basic and acidic residues" evidence="9">
    <location>
        <begin position="245"/>
        <end position="280"/>
    </location>
</feature>
<feature type="region of interest" description="Disordered" evidence="9">
    <location>
        <begin position="239"/>
        <end position="302"/>
    </location>
</feature>
<dbReference type="AlphaFoldDB" id="A0A2J6PTL2"/>
<keyword evidence="12" id="KW-1185">Reference proteome</keyword>
<feature type="region of interest" description="Disordered" evidence="9">
    <location>
        <begin position="126"/>
        <end position="150"/>
    </location>
</feature>
<sequence>MTTPPQNLTIYPDYCHNLSPTIGIWCPLRATDIHALRKVGMFCDERPLFHYQNHPVKWVRVTGVIVAVDEYPGRNVYTVDDSSGMLVECVCVAPAPAPKMEMIGVPRHLDQVAAISRDATISALEMKKDAGSGKREAENKGKAGEKTQPSVQEPIVPWAEMDVGVVVKVKGRVSEFREQNQVEVVKVEVLRCTDEEVRCWNEVIDFRRDVLGKVWVVSKEQEERCRRVRERELRIMGKGKKAEKHRVENGKEERGDARRKKTEMERKKEDYARRKEREGVLKASNKVNHPSLAVRRTAAGKI</sequence>
<dbReference type="EMBL" id="KZ613500">
    <property type="protein sequence ID" value="PMD17351.1"/>
    <property type="molecule type" value="Genomic_DNA"/>
</dbReference>
<evidence type="ECO:0000256" key="7">
    <source>
        <dbReference type="ARBA" id="ARBA00023242"/>
    </source>
</evidence>
<evidence type="ECO:0000256" key="8">
    <source>
        <dbReference type="ARBA" id="ARBA00030039"/>
    </source>
</evidence>
<dbReference type="InterPro" id="IPR040260">
    <property type="entry name" value="RFA2-like"/>
</dbReference>
<dbReference type="InterPro" id="IPR012340">
    <property type="entry name" value="NA-bd_OB-fold"/>
</dbReference>
<evidence type="ECO:0000256" key="5">
    <source>
        <dbReference type="ARBA" id="ARBA00022895"/>
    </source>
</evidence>
<dbReference type="GO" id="GO:0003677">
    <property type="term" value="F:DNA binding"/>
    <property type="evidence" value="ECO:0007669"/>
    <property type="project" value="UniProtKB-KW"/>
</dbReference>
<proteinExistence type="predicted"/>
<dbReference type="PANTHER" id="PTHR13989">
    <property type="entry name" value="REPLICATION PROTEIN A-RELATED"/>
    <property type="match status" value="1"/>
</dbReference>
<dbReference type="Pfam" id="PF10451">
    <property type="entry name" value="Stn1"/>
    <property type="match status" value="1"/>
</dbReference>
<accession>A0A2J6PTL2</accession>
<organism evidence="11 12">
    <name type="scientific">Hyaloscypha hepaticicola</name>
    <dbReference type="NCBI Taxonomy" id="2082293"/>
    <lineage>
        <taxon>Eukaryota</taxon>
        <taxon>Fungi</taxon>
        <taxon>Dikarya</taxon>
        <taxon>Ascomycota</taxon>
        <taxon>Pezizomycotina</taxon>
        <taxon>Leotiomycetes</taxon>
        <taxon>Helotiales</taxon>
        <taxon>Hyaloscyphaceae</taxon>
        <taxon>Hyaloscypha</taxon>
    </lineage>
</organism>
<evidence type="ECO:0000259" key="10">
    <source>
        <dbReference type="Pfam" id="PF10451"/>
    </source>
</evidence>
<dbReference type="OrthoDB" id="77828at2759"/>
<reference evidence="11 12" key="1">
    <citation type="submission" date="2016-05" db="EMBL/GenBank/DDBJ databases">
        <title>A degradative enzymes factory behind the ericoid mycorrhizal symbiosis.</title>
        <authorList>
            <consortium name="DOE Joint Genome Institute"/>
            <person name="Martino E."/>
            <person name="Morin E."/>
            <person name="Grelet G."/>
            <person name="Kuo A."/>
            <person name="Kohler A."/>
            <person name="Daghino S."/>
            <person name="Barry K."/>
            <person name="Choi C."/>
            <person name="Cichocki N."/>
            <person name="Clum A."/>
            <person name="Copeland A."/>
            <person name="Hainaut M."/>
            <person name="Haridas S."/>
            <person name="Labutti K."/>
            <person name="Lindquist E."/>
            <person name="Lipzen A."/>
            <person name="Khouja H.-R."/>
            <person name="Murat C."/>
            <person name="Ohm R."/>
            <person name="Olson A."/>
            <person name="Spatafora J."/>
            <person name="Veneault-Fourrey C."/>
            <person name="Henrissat B."/>
            <person name="Grigoriev I."/>
            <person name="Martin F."/>
            <person name="Perotto S."/>
        </authorList>
    </citation>
    <scope>NUCLEOTIDE SEQUENCE [LARGE SCALE GENOMIC DNA]</scope>
    <source>
        <strain evidence="11 12">UAMH 7357</strain>
    </source>
</reference>
<protein>
    <recommendedName>
        <fullName evidence="3">CST complex subunit STN1</fullName>
    </recommendedName>
    <alternativeName>
        <fullName evidence="8">Suppressor of cdc thirteen homolog</fullName>
    </alternativeName>
</protein>
<evidence type="ECO:0000256" key="1">
    <source>
        <dbReference type="ARBA" id="ARBA00004123"/>
    </source>
</evidence>
<dbReference type="SUPFAM" id="SSF50249">
    <property type="entry name" value="Nucleic acid-binding proteins"/>
    <property type="match status" value="1"/>
</dbReference>
<evidence type="ECO:0000256" key="4">
    <source>
        <dbReference type="ARBA" id="ARBA00022454"/>
    </source>
</evidence>
<evidence type="ECO:0000256" key="9">
    <source>
        <dbReference type="SAM" id="MobiDB-lite"/>
    </source>
</evidence>
<dbReference type="PANTHER" id="PTHR13989:SF33">
    <property type="entry name" value="CST COMPLEX SUBUNIT STN1"/>
    <property type="match status" value="1"/>
</dbReference>
<keyword evidence="7" id="KW-0539">Nucleus</keyword>
<evidence type="ECO:0000256" key="3">
    <source>
        <dbReference type="ARBA" id="ARBA00017411"/>
    </source>
</evidence>
<dbReference type="Proteomes" id="UP000235672">
    <property type="component" value="Unassembled WGS sequence"/>
</dbReference>
<keyword evidence="5" id="KW-0779">Telomere</keyword>
<evidence type="ECO:0000313" key="12">
    <source>
        <dbReference type="Proteomes" id="UP000235672"/>
    </source>
</evidence>
<feature type="domain" description="CST complex subunit Stn1 N-terminal" evidence="10">
    <location>
        <begin position="48"/>
        <end position="92"/>
    </location>
</feature>
<gene>
    <name evidence="11" type="ORF">NA56DRAFT_277393</name>
</gene>
<keyword evidence="4" id="KW-0158">Chromosome</keyword>
<dbReference type="GO" id="GO:0000781">
    <property type="term" value="C:chromosome, telomeric region"/>
    <property type="evidence" value="ECO:0007669"/>
    <property type="project" value="UniProtKB-SubCell"/>
</dbReference>
<evidence type="ECO:0000256" key="2">
    <source>
        <dbReference type="ARBA" id="ARBA00004574"/>
    </source>
</evidence>
<evidence type="ECO:0000256" key="6">
    <source>
        <dbReference type="ARBA" id="ARBA00023125"/>
    </source>
</evidence>
<dbReference type="GO" id="GO:0005634">
    <property type="term" value="C:nucleus"/>
    <property type="evidence" value="ECO:0007669"/>
    <property type="project" value="UniProtKB-SubCell"/>
</dbReference>
<feature type="compositionally biased region" description="Basic and acidic residues" evidence="9">
    <location>
        <begin position="126"/>
        <end position="145"/>
    </location>
</feature>
<dbReference type="Gene3D" id="2.40.50.140">
    <property type="entry name" value="Nucleic acid-binding proteins"/>
    <property type="match status" value="1"/>
</dbReference>
<evidence type="ECO:0000313" key="11">
    <source>
        <dbReference type="EMBL" id="PMD17351.1"/>
    </source>
</evidence>
<name>A0A2J6PTL2_9HELO</name>